<evidence type="ECO:0000313" key="3">
    <source>
        <dbReference type="Proteomes" id="UP000243588"/>
    </source>
</evidence>
<feature type="chain" id="PRO_5017197462" evidence="1">
    <location>
        <begin position="23"/>
        <end position="980"/>
    </location>
</feature>
<dbReference type="STRING" id="702745.SAMN05421818_11081"/>
<protein>
    <submittedName>
        <fullName evidence="2">Uncharacterized protein</fullName>
    </submittedName>
</protein>
<evidence type="ECO:0000256" key="1">
    <source>
        <dbReference type="SAM" id="SignalP"/>
    </source>
</evidence>
<keyword evidence="3" id="KW-1185">Reference proteome</keyword>
<reference evidence="3" key="1">
    <citation type="submission" date="2016-10" db="EMBL/GenBank/DDBJ databases">
        <authorList>
            <person name="Varghese N."/>
            <person name="Submissions S."/>
        </authorList>
    </citation>
    <scope>NUCLEOTIDE SEQUENCE [LARGE SCALE GENOMIC DNA]</scope>
    <source>
        <strain evidence="3">DSM 23313</strain>
    </source>
</reference>
<name>A0A1G8EEQ4_9FLAO</name>
<organism evidence="2 3">
    <name type="scientific">Myroides phaeus</name>
    <dbReference type="NCBI Taxonomy" id="702745"/>
    <lineage>
        <taxon>Bacteria</taxon>
        <taxon>Pseudomonadati</taxon>
        <taxon>Bacteroidota</taxon>
        <taxon>Flavobacteriia</taxon>
        <taxon>Flavobacteriales</taxon>
        <taxon>Flavobacteriaceae</taxon>
        <taxon>Myroides</taxon>
    </lineage>
</organism>
<sequence>MKKLILSASVAFSVLATTNVSAQQGFGTNAPDKSSAVDIVSSKRGLLIPRIELKNTGEASPVTKPAESLLVYNTTKTGDVTPGFYYWENNRWVRFVASNTEKTVTVTAGTNVDVVVDSSVLNTTDYKVSVKGGDKDGKVLVTKIDGSNSTTVWVDPKEFVSNAVSATNGLTVVNDKDGNSQFELGGALTKDLTTIGTGNGKNLAITGLTDVSDKFDGKEQKIVVMGADGILKITSPKSLIEESIKNGDITGRGLTSSSIVVSEKGKNALLQDVVIDIKGGSKAGQVLVTKGDGDNTTTEWVDASKLGNTVTANNGLTMDKDNNITLGGILISPTKITSDKTNTLAIAGLENAGKTTETNNIVVADKDGVLKQASAKDFVEDAISKGNLEAKTLKGAGITVTAGDKEGTDLSVASSLLKDVTLGIAKDAITSEKIADGEVKTSDLAGGAVTADKMTAGTVNGEGKVDYAAEGTVPVAGKDGKVTYQNVSATLGKTLTTDGKIVVGDDKKSEWPNSVLVETKLSIKEGSITTTEIADNAITSEKIKDGEVKTSDLSGGAVTADKMTAGTTNADGTVTKADKGTVPVAGEDGKVTYQNVSTTLGKTLTTDGVIVIGENGEAKETTATNSLLADVKLNIGKDKITADHIATGAVTSDEIADGTIQAVDMKSEGSSKVLVTNEKGEVIWTEQSALNNKDTFKGEGPIAINAGTDNTTGGKDYTISIANANGKDIAGVVKEADTAPTINFVNGVATVNVENISATQGKGLTSTSITVKDGDKALLHAASIEITPGATDGMVLVTTGTDIKTTKWVPAGELGNTVTANNGLTKDNKNNITLGGTLTSPTEITSDKTNTLAIKGLQPATGANKVVVVNGEGVLATVNQSMSPTVISSTTNISKIDGYSPLTPEVVIEVQIGSTDIDLELPAPSGAEGQTISVKIVNTVEPSAYLNIKANGTELTYGAMPFQGWIIKSNGTKWIIVGRN</sequence>
<dbReference type="RefSeq" id="WP_090408262.1">
    <property type="nucleotide sequence ID" value="NZ_FNDQ01000010.1"/>
</dbReference>
<gene>
    <name evidence="2" type="ORF">SAMN05421818_11081</name>
</gene>
<dbReference type="AlphaFoldDB" id="A0A1G8EEQ4"/>
<dbReference type="Proteomes" id="UP000243588">
    <property type="component" value="Unassembled WGS sequence"/>
</dbReference>
<dbReference type="EMBL" id="FNDQ01000010">
    <property type="protein sequence ID" value="SDH68364.1"/>
    <property type="molecule type" value="Genomic_DNA"/>
</dbReference>
<evidence type="ECO:0000313" key="2">
    <source>
        <dbReference type="EMBL" id="SDH68364.1"/>
    </source>
</evidence>
<accession>A0A1G8EEQ4</accession>
<proteinExistence type="predicted"/>
<keyword evidence="1" id="KW-0732">Signal</keyword>
<feature type="signal peptide" evidence="1">
    <location>
        <begin position="1"/>
        <end position="22"/>
    </location>
</feature>